<comment type="caution">
    <text evidence="2">The sequence shown here is derived from an EMBL/GenBank/DDBJ whole genome shotgun (WGS) entry which is preliminary data.</text>
</comment>
<dbReference type="Proteomes" id="UP001174909">
    <property type="component" value="Unassembled WGS sequence"/>
</dbReference>
<keyword evidence="2" id="KW-0282">Flagellum</keyword>
<proteinExistence type="predicted"/>
<dbReference type="Pfam" id="PF26579">
    <property type="entry name" value="Ig_CFAP47"/>
    <property type="match status" value="1"/>
</dbReference>
<evidence type="ECO:0000313" key="2">
    <source>
        <dbReference type="EMBL" id="CAI8033560.1"/>
    </source>
</evidence>
<dbReference type="InterPro" id="IPR013783">
    <property type="entry name" value="Ig-like_fold"/>
</dbReference>
<dbReference type="PANTHER" id="PTHR45912:SF3">
    <property type="entry name" value="CILIA- AND FLAGELLA-ASSOCIATED PROTEIN 47"/>
    <property type="match status" value="1"/>
</dbReference>
<dbReference type="Gene3D" id="2.60.40.10">
    <property type="entry name" value="Immunoglobulins"/>
    <property type="match status" value="1"/>
</dbReference>
<accession>A0AA35SNW8</accession>
<keyword evidence="3" id="KW-1185">Reference proteome</keyword>
<dbReference type="InterPro" id="IPR058952">
    <property type="entry name" value="Ig_CFAP47"/>
</dbReference>
<feature type="non-terminal residue" evidence="2">
    <location>
        <position position="1"/>
    </location>
</feature>
<evidence type="ECO:0000259" key="1">
    <source>
        <dbReference type="Pfam" id="PF26579"/>
    </source>
</evidence>
<keyword evidence="2" id="KW-0969">Cilium</keyword>
<dbReference type="GO" id="GO:0005929">
    <property type="term" value="C:cilium"/>
    <property type="evidence" value="ECO:0007669"/>
    <property type="project" value="TreeGrafter"/>
</dbReference>
<reference evidence="2" key="1">
    <citation type="submission" date="2023-03" db="EMBL/GenBank/DDBJ databases">
        <authorList>
            <person name="Steffen K."/>
            <person name="Cardenas P."/>
        </authorList>
    </citation>
    <scope>NUCLEOTIDE SEQUENCE</scope>
</reference>
<dbReference type="GO" id="GO:0060271">
    <property type="term" value="P:cilium assembly"/>
    <property type="evidence" value="ECO:0007669"/>
    <property type="project" value="TreeGrafter"/>
</dbReference>
<protein>
    <submittedName>
        <fullName evidence="2">Cilia- and flagella-associated protein 47</fullName>
    </submittedName>
</protein>
<gene>
    <name evidence="2" type="ORF">GBAR_LOCUS18926</name>
</gene>
<keyword evidence="2" id="KW-0966">Cell projection</keyword>
<feature type="domain" description="CFAP47-like immunoglobulin-like" evidence="1">
    <location>
        <begin position="565"/>
        <end position="695"/>
    </location>
</feature>
<dbReference type="EMBL" id="CASHTH010002677">
    <property type="protein sequence ID" value="CAI8033560.1"/>
    <property type="molecule type" value="Genomic_DNA"/>
</dbReference>
<name>A0AA35SNW8_GEOBA</name>
<dbReference type="AlphaFoldDB" id="A0AA35SNW8"/>
<sequence length="741" mass="80857">GRRGGVGRCTVGFVSEESGQFECRVVLRSSREVRVFIIESTVLERCREVQLEFTTTAMQPLTQDIPIVNPSTVEWLLGATLRGSGFSGPDSILSQPLSTTAYPLTFNPKKEGTVEGELCLVNGNDGTEHRFQLRGVAEKPLAQDYVLIHTRAKTSVTHILHVPNHNERTTEFRVESDLTCVSGPPSVTITGGDLVDYPLLVRPIRRGVVSGAVAFVAQAPGTRDRRSLSAVSSRRGQASSAPHHVWFQIEVRAEPAPPDQVVPLTCPTLSSTLTRLHVTNSQPHPLQLTVVVGGEYVSGPGSLVVDANSSTSYPLTFAPSLIGDTAGEVVFDGGPDGEFWYQLQLTATDPTPITLPNVTCKLGKTEQVSVPLRNPLGHSVVFSCQCSNTRHFIIPALTDSQVEVEAGGSIDVPVLFKPSCVGSGDHMAHISFTSQQFGEQVFILQGEGSEPSQMEPTTIQASLNSNTTHVVSFTNPLDTPTLFQVTLCDTHPLESFCLLLKRTHGILLRPGVSLDIPVMFVPEEMHTHRTNMTVSTEGTRSENKLVWRYPIIGQPQFSPLSPKSAPKIVCQAKERVEEKLEVMLVSRKMKDAAIFRSKAPNLDTSSGNDQGLPQQSEADGHYSYELVCVDGEYSDLIRDCVVVKLLRRVVSEEGHVKLVFGFVFVPPRALSCTVELNVRCSGSGGVWKFPLHLCANMADPDDVIVIEATSLNRETQIQFRLTSMQEHPLPFTAHLAHGVRP</sequence>
<dbReference type="PANTHER" id="PTHR45912">
    <property type="entry name" value="CILIA- AND FLAGELLA-ASSOCIATED PROTEIN 47"/>
    <property type="match status" value="1"/>
</dbReference>
<organism evidence="2 3">
    <name type="scientific">Geodia barretti</name>
    <name type="common">Barrett's horny sponge</name>
    <dbReference type="NCBI Taxonomy" id="519541"/>
    <lineage>
        <taxon>Eukaryota</taxon>
        <taxon>Metazoa</taxon>
        <taxon>Porifera</taxon>
        <taxon>Demospongiae</taxon>
        <taxon>Heteroscleromorpha</taxon>
        <taxon>Tetractinellida</taxon>
        <taxon>Astrophorina</taxon>
        <taxon>Geodiidae</taxon>
        <taxon>Geodia</taxon>
    </lineage>
</organism>
<evidence type="ECO:0000313" key="3">
    <source>
        <dbReference type="Proteomes" id="UP001174909"/>
    </source>
</evidence>